<evidence type="ECO:0000313" key="1">
    <source>
        <dbReference type="EMBL" id="MQT14738.1"/>
    </source>
</evidence>
<reference evidence="1 2" key="1">
    <citation type="submission" date="2019-09" db="EMBL/GenBank/DDBJ databases">
        <title>Segnochrobactrum spirostomi gen. nov., sp. nov., isolated from the ciliate Spirostomum cf. yagiui and description of a novel family, Segnochrobactraceae fam. nov. within the order Rhizobiales of the class Alphaproteobacteria.</title>
        <authorList>
            <person name="Akter S."/>
            <person name="Shazib S.U.A."/>
            <person name="Shin M.K."/>
        </authorList>
    </citation>
    <scope>NUCLEOTIDE SEQUENCE [LARGE SCALE GENOMIC DNA]</scope>
    <source>
        <strain evidence="1 2">Sp-1</strain>
    </source>
</reference>
<dbReference type="InterPro" id="IPR014582">
    <property type="entry name" value="UCP033535_lipo"/>
</dbReference>
<sequence>MSLATNPAASPFGSRRTRRTVAIAAIAVVVVGAIALDTKVVRIGSAEDERQAGFSPEAYGATAFPKIQAAVEAKAVDAATLATALAADSAAATAKYGVASGTGPLFSVRFTGTVGTGKSGIYTVSVEGMPAGDGIRVQTGPAINGTELRDATGEIQFGQFKNQIEFQNAGSAINKEMKKQVLASVDTANLSGKTIKVVGVFRLLNPKNWLVTPVKLDVQ</sequence>
<accession>A0A6A7Y9R1</accession>
<dbReference type="PIRSF" id="PIRSF033535">
    <property type="entry name" value="UCP033535_plp"/>
    <property type="match status" value="1"/>
</dbReference>
<dbReference type="SUPFAM" id="SSF141318">
    <property type="entry name" value="TM0957-like"/>
    <property type="match status" value="1"/>
</dbReference>
<comment type="caution">
    <text evidence="1">The sequence shown here is derived from an EMBL/GenBank/DDBJ whole genome shotgun (WGS) entry which is preliminary data.</text>
</comment>
<gene>
    <name evidence="1" type="ORF">F0357_19165</name>
</gene>
<keyword evidence="2" id="KW-1185">Reference proteome</keyword>
<dbReference type="Proteomes" id="UP000332515">
    <property type="component" value="Unassembled WGS sequence"/>
</dbReference>
<proteinExistence type="predicted"/>
<dbReference type="EMBL" id="VWNA01000002">
    <property type="protein sequence ID" value="MQT14738.1"/>
    <property type="molecule type" value="Genomic_DNA"/>
</dbReference>
<dbReference type="AlphaFoldDB" id="A0A6A7Y9R1"/>
<dbReference type="Gene3D" id="1.10.10.1260">
    <property type="entry name" value="Envelope glycoprotein gp160, DUF2291, helical domain"/>
    <property type="match status" value="1"/>
</dbReference>
<dbReference type="InterPro" id="IPR036215">
    <property type="entry name" value="TM0957-like_sf"/>
</dbReference>
<evidence type="ECO:0000313" key="2">
    <source>
        <dbReference type="Proteomes" id="UP000332515"/>
    </source>
</evidence>
<name>A0A6A7Y9R1_9HYPH</name>
<dbReference type="Gene3D" id="2.40.50.420">
    <property type="entry name" value="Envelope glycoprotein gp160, DUF2291, alpha/beta domain"/>
    <property type="match status" value="1"/>
</dbReference>
<dbReference type="Pfam" id="PF10054">
    <property type="entry name" value="DUF2291"/>
    <property type="match status" value="1"/>
</dbReference>
<dbReference type="RefSeq" id="WP_153487876.1">
    <property type="nucleotide sequence ID" value="NZ_VWNA01000002.1"/>
</dbReference>
<protein>
    <submittedName>
        <fullName evidence="1">DUF2291 domain-containing protein</fullName>
    </submittedName>
</protein>
<organism evidence="1 2">
    <name type="scientific">Segnochrobactrum spirostomi</name>
    <dbReference type="NCBI Taxonomy" id="2608987"/>
    <lineage>
        <taxon>Bacteria</taxon>
        <taxon>Pseudomonadati</taxon>
        <taxon>Pseudomonadota</taxon>
        <taxon>Alphaproteobacteria</taxon>
        <taxon>Hyphomicrobiales</taxon>
        <taxon>Segnochrobactraceae</taxon>
        <taxon>Segnochrobactrum</taxon>
    </lineage>
</organism>